<reference evidence="4 5" key="2">
    <citation type="journal article" date="2015" name="Genome Announc.">
        <title>Complete Genome Sequence of Coriobacteriaceae Strain 68-1-3, a Novel Mucus-Degrading Isolate from the Swine Intestinal Tract.</title>
        <authorList>
            <person name="Looft T."/>
            <person name="Bayles D.O."/>
            <person name="Alt D.P."/>
            <person name="Stanton T.B."/>
        </authorList>
    </citation>
    <scope>NUCLEOTIDE SEQUENCE [LARGE SCALE GENOMIC DNA]</scope>
    <source>
        <strain evidence="4 5">68-1-3</strain>
    </source>
</reference>
<evidence type="ECO:0000256" key="2">
    <source>
        <dbReference type="SAM" id="MobiDB-lite"/>
    </source>
</evidence>
<proteinExistence type="predicted"/>
<feature type="chain" id="PRO_5039177564" evidence="3">
    <location>
        <begin position="23"/>
        <end position="375"/>
    </location>
</feature>
<feature type="signal peptide" evidence="3">
    <location>
        <begin position="1"/>
        <end position="22"/>
    </location>
</feature>
<feature type="region of interest" description="Disordered" evidence="2">
    <location>
        <begin position="185"/>
        <end position="242"/>
    </location>
</feature>
<sequence length="375" mass="40338">MDAAKRRLPRTAAALACAGALAFSGVPFDGSPASRAFAEDIDTAPVADEFQQRVEQTSADYLAATEHLSSIERSIEENRAQIERLEAALPAQQARSNDAATALYKMQSDSASIVTLLLNARDFSDFMRNLEYIGSVADRNVAEINELQSMKAQLDRTEAELETQRVAAERAAADAQSALEEAQAAREEAQRIAREKAEREAAEAQAAAEEAARIAAEEAAKSEAENAGAAEAPESPKTTASPIAAPLADDVDWDADAQQFIDTWAPRIDAYLAGSPMAGQGEAYAKAAWTYGIDPRFSPAISAVESSKGAYCFKPHNAWGWGSVSWGSWEDAINGHVAGLARGYGYTVSPSAAKKYCPPTWQDWYNKVSYQMSLI</sequence>
<name>A0A0A8B579_9ACTN</name>
<feature type="compositionally biased region" description="Basic and acidic residues" evidence="2">
    <location>
        <begin position="185"/>
        <end position="202"/>
    </location>
</feature>
<accession>A0A0A8B579</accession>
<feature type="compositionally biased region" description="Basic and acidic residues" evidence="2">
    <location>
        <begin position="210"/>
        <end position="224"/>
    </location>
</feature>
<protein>
    <submittedName>
        <fullName evidence="4">Uncharacterized protein</fullName>
    </submittedName>
</protein>
<gene>
    <name evidence="4" type="ORF">JI75_07335</name>
</gene>
<keyword evidence="1" id="KW-0175">Coiled coil</keyword>
<evidence type="ECO:0000256" key="1">
    <source>
        <dbReference type="SAM" id="Coils"/>
    </source>
</evidence>
<keyword evidence="5" id="KW-1185">Reference proteome</keyword>
<evidence type="ECO:0000256" key="3">
    <source>
        <dbReference type="SAM" id="SignalP"/>
    </source>
</evidence>
<dbReference type="KEGG" id="cbac:JI75_07335"/>
<keyword evidence="3" id="KW-0732">Signal</keyword>
<feature type="coiled-coil region" evidence="1">
    <location>
        <begin position="68"/>
        <end position="95"/>
    </location>
</feature>
<dbReference type="EMBL" id="CP009302">
    <property type="protein sequence ID" value="AJC12504.1"/>
    <property type="molecule type" value="Genomic_DNA"/>
</dbReference>
<dbReference type="Gene3D" id="6.10.250.3150">
    <property type="match status" value="1"/>
</dbReference>
<dbReference type="HOGENOM" id="CLU_062586_0_0_11"/>
<evidence type="ECO:0000313" key="5">
    <source>
        <dbReference type="Proteomes" id="UP000031121"/>
    </source>
</evidence>
<organism evidence="4 5">
    <name type="scientific">Berryella intestinalis</name>
    <dbReference type="NCBI Taxonomy" id="1531429"/>
    <lineage>
        <taxon>Bacteria</taxon>
        <taxon>Bacillati</taxon>
        <taxon>Actinomycetota</taxon>
        <taxon>Coriobacteriia</taxon>
        <taxon>Eggerthellales</taxon>
        <taxon>Eggerthellaceae</taxon>
        <taxon>Berryella</taxon>
    </lineage>
</organism>
<evidence type="ECO:0000313" key="4">
    <source>
        <dbReference type="EMBL" id="AJC12504.1"/>
    </source>
</evidence>
<dbReference type="STRING" id="1531429.JI75_07335"/>
<reference evidence="5" key="1">
    <citation type="submission" date="2014-08" db="EMBL/GenBank/DDBJ databases">
        <title>Coriobacteriaceae sp. complete genome.</title>
        <authorList>
            <person name="Looft T."/>
            <person name="Bayles D.O."/>
            <person name="Stanton T.B."/>
        </authorList>
    </citation>
    <scope>NUCLEOTIDE SEQUENCE [LARGE SCALE GENOMIC DNA]</scope>
    <source>
        <strain evidence="5">68-1-3</strain>
    </source>
</reference>
<dbReference type="AlphaFoldDB" id="A0A0A8B579"/>
<dbReference type="Proteomes" id="UP000031121">
    <property type="component" value="Chromosome"/>
</dbReference>